<feature type="domain" description="DNA-directed RNA polymerase RBP11-like dimerisation" evidence="7">
    <location>
        <begin position="23"/>
        <end position="93"/>
    </location>
</feature>
<organism evidence="8 9">
    <name type="scientific">Nesidiocoris tenuis</name>
    <dbReference type="NCBI Taxonomy" id="355587"/>
    <lineage>
        <taxon>Eukaryota</taxon>
        <taxon>Metazoa</taxon>
        <taxon>Ecdysozoa</taxon>
        <taxon>Arthropoda</taxon>
        <taxon>Hexapoda</taxon>
        <taxon>Insecta</taxon>
        <taxon>Pterygota</taxon>
        <taxon>Neoptera</taxon>
        <taxon>Paraneoptera</taxon>
        <taxon>Hemiptera</taxon>
        <taxon>Heteroptera</taxon>
        <taxon>Panheteroptera</taxon>
        <taxon>Cimicomorpha</taxon>
        <taxon>Miridae</taxon>
        <taxon>Dicyphina</taxon>
        <taxon>Nesidiocoris</taxon>
    </lineage>
</organism>
<evidence type="ECO:0000256" key="1">
    <source>
        <dbReference type="ARBA" id="ARBA00004123"/>
    </source>
</evidence>
<keyword evidence="2" id="KW-0240">DNA-directed RNA polymerase</keyword>
<keyword evidence="9" id="KW-1185">Reference proteome</keyword>
<evidence type="ECO:0000313" key="9">
    <source>
        <dbReference type="Proteomes" id="UP001307889"/>
    </source>
</evidence>
<evidence type="ECO:0000313" key="8">
    <source>
        <dbReference type="EMBL" id="BES98972.1"/>
    </source>
</evidence>
<gene>
    <name evidence="8" type="ORF">NTJ_11788</name>
</gene>
<dbReference type="CDD" id="cd07029">
    <property type="entry name" value="RNAP_I_III_AC19"/>
    <property type="match status" value="1"/>
</dbReference>
<dbReference type="Pfam" id="PF13656">
    <property type="entry name" value="RNA_pol_L_2"/>
    <property type="match status" value="1"/>
</dbReference>
<accession>A0ABN7B5S0</accession>
<comment type="similarity">
    <text evidence="5">Belongs to the archaeal Rpo11/eukaryotic RPB11/RPC19 RNA polymerase subunit family.</text>
</comment>
<dbReference type="InterPro" id="IPR022905">
    <property type="entry name" value="Rpo11-like"/>
</dbReference>
<comment type="subcellular location">
    <subcellularLocation>
        <location evidence="1">Nucleus</location>
    </subcellularLocation>
</comment>
<dbReference type="HAMAP" id="MF_00261">
    <property type="entry name" value="RNApol_arch_Rpo11"/>
    <property type="match status" value="1"/>
</dbReference>
<evidence type="ECO:0000259" key="7">
    <source>
        <dbReference type="Pfam" id="PF13656"/>
    </source>
</evidence>
<name>A0ABN7B5S0_9HEMI</name>
<dbReference type="InterPro" id="IPR009025">
    <property type="entry name" value="RBP11-like_dimer"/>
</dbReference>
<evidence type="ECO:0000256" key="6">
    <source>
        <dbReference type="ARBA" id="ARBA00031757"/>
    </source>
</evidence>
<dbReference type="InterPro" id="IPR036603">
    <property type="entry name" value="RBP11-like"/>
</dbReference>
<dbReference type="EMBL" id="AP028918">
    <property type="protein sequence ID" value="BES98972.1"/>
    <property type="molecule type" value="Genomic_DNA"/>
</dbReference>
<dbReference type="PANTHER" id="PTHR13946:SF28">
    <property type="entry name" value="DNA-DIRECTED RNA POLYMERASES I AND III SUBUNIT RPAC2"/>
    <property type="match status" value="1"/>
</dbReference>
<dbReference type="SUPFAM" id="SSF55257">
    <property type="entry name" value="RBP11-like subunits of RNA polymerase"/>
    <property type="match status" value="1"/>
</dbReference>
<dbReference type="InterPro" id="IPR033898">
    <property type="entry name" value="RNAP_AC19"/>
</dbReference>
<reference evidence="8 9" key="1">
    <citation type="submission" date="2023-09" db="EMBL/GenBank/DDBJ databases">
        <title>Nesidiocoris tenuis whole genome shotgun sequence.</title>
        <authorList>
            <person name="Shibata T."/>
            <person name="Shimoda M."/>
            <person name="Kobayashi T."/>
            <person name="Uehara T."/>
        </authorList>
    </citation>
    <scope>NUCLEOTIDE SEQUENCE [LARGE SCALE GENOMIC DNA]</scope>
    <source>
        <strain evidence="8 9">Japan</strain>
    </source>
</reference>
<sequence>MNTDQPKIAEIAGDEDGDERSRTFLFYDEGHTLGNALRCVIAAYPDVSFCGYTVPHPSETKMHFRIQTNGPPALEILQKGLKDLEKMCDHTLEKFEEAVLSYKTENDVVM</sequence>
<evidence type="ECO:0000256" key="4">
    <source>
        <dbReference type="ARBA" id="ARBA00023242"/>
    </source>
</evidence>
<dbReference type="PROSITE" id="PS01154">
    <property type="entry name" value="RNA_POL_L_13KD"/>
    <property type="match status" value="1"/>
</dbReference>
<dbReference type="Gene3D" id="3.30.1360.10">
    <property type="entry name" value="RNA polymerase, RBP11-like subunit"/>
    <property type="match status" value="1"/>
</dbReference>
<evidence type="ECO:0000256" key="3">
    <source>
        <dbReference type="ARBA" id="ARBA00023163"/>
    </source>
</evidence>
<keyword evidence="4" id="KW-0539">Nucleus</keyword>
<evidence type="ECO:0000256" key="5">
    <source>
        <dbReference type="ARBA" id="ARBA00025751"/>
    </source>
</evidence>
<keyword evidence="3" id="KW-0804">Transcription</keyword>
<evidence type="ECO:0000256" key="2">
    <source>
        <dbReference type="ARBA" id="ARBA00022478"/>
    </source>
</evidence>
<dbReference type="PANTHER" id="PTHR13946">
    <property type="entry name" value="DNA-DIRECTED RNA POLYMERASE I,II,III"/>
    <property type="match status" value="1"/>
</dbReference>
<dbReference type="InterPro" id="IPR008193">
    <property type="entry name" value="RNA_pol_Rpb11_13-16kDa_CS"/>
</dbReference>
<proteinExistence type="inferred from homology"/>
<protein>
    <recommendedName>
        <fullName evidence="6">DNA-directed RNA polymerase I subunit D</fullName>
    </recommendedName>
</protein>
<dbReference type="Proteomes" id="UP001307889">
    <property type="component" value="Chromosome 10"/>
</dbReference>